<dbReference type="OMA" id="ERADYYF"/>
<protein>
    <submittedName>
        <fullName evidence="8">Membrane-associated protein, putative</fullName>
    </submittedName>
</protein>
<evidence type="ECO:0000313" key="8">
    <source>
        <dbReference type="EMBL" id="CUG94354.1"/>
    </source>
</evidence>
<evidence type="ECO:0000256" key="4">
    <source>
        <dbReference type="ARBA" id="ARBA00022692"/>
    </source>
</evidence>
<evidence type="ECO:0000256" key="2">
    <source>
        <dbReference type="ARBA" id="ARBA00007863"/>
    </source>
</evidence>
<organism evidence="8 9">
    <name type="scientific">Bodo saltans</name>
    <name type="common">Flagellated protozoan</name>
    <dbReference type="NCBI Taxonomy" id="75058"/>
    <lineage>
        <taxon>Eukaryota</taxon>
        <taxon>Discoba</taxon>
        <taxon>Euglenozoa</taxon>
        <taxon>Kinetoplastea</taxon>
        <taxon>Metakinetoplastina</taxon>
        <taxon>Eubodonida</taxon>
        <taxon>Bodonidae</taxon>
        <taxon>Bodo</taxon>
    </lineage>
</organism>
<feature type="transmembrane region" description="Helical" evidence="7">
    <location>
        <begin position="5"/>
        <end position="27"/>
    </location>
</feature>
<feature type="transmembrane region" description="Helical" evidence="7">
    <location>
        <begin position="245"/>
        <end position="267"/>
    </location>
</feature>
<evidence type="ECO:0000313" key="9">
    <source>
        <dbReference type="Proteomes" id="UP000051952"/>
    </source>
</evidence>
<feature type="transmembrane region" description="Helical" evidence="7">
    <location>
        <begin position="311"/>
        <end position="330"/>
    </location>
</feature>
<dbReference type="InterPro" id="IPR037185">
    <property type="entry name" value="EmrE-like"/>
</dbReference>
<proteinExistence type="inferred from homology"/>
<sequence length="399" mass="43912">MPQKVYLITSCIIFLCAGVIATILTKWADLQHAADANGIVSSFEHPFFQTLVMFLGETLCLGVVRLLVWRKRLTGVELKPGVDYSDSIHPIWFVIPAIADFTASTTCNVALTMTSASVYQMLRGSTVLFIAVFSYFFLERRFLGHEYLGLVIVIVGLVIVGVSSSLRNSSEVASNPVLGNILVVVGQLIQSIQFVLEEAWLKKYRIPPLLLVGWEGVFGTCIAGAALVGFQAFDGHPDDIVTALQQIGNCWECALATVLVLFACAVLNAASNTVTKEFSATSRTVLDTLRNIFVWSIAMIFTSTFNEKFDWLQMVGFACFIAGGATYRNLVRIPHPWFDSSAKASENSPPNELTHQQLYYSTLASKDCSEAIRESEMRSLAVAEGTNSLRDERILSESM</sequence>
<dbReference type="PANTHER" id="PTHR13146">
    <property type="match status" value="1"/>
</dbReference>
<feature type="transmembrane region" description="Helical" evidence="7">
    <location>
        <begin position="288"/>
        <end position="305"/>
    </location>
</feature>
<dbReference type="OrthoDB" id="29773at2759"/>
<dbReference type="InterPro" id="IPR009262">
    <property type="entry name" value="SLC35_F1/F2/F6"/>
</dbReference>
<dbReference type="PANTHER" id="PTHR13146:SF0">
    <property type="entry name" value="SOLUTE CARRIER FAMILY 35 MEMBER F6"/>
    <property type="match status" value="1"/>
</dbReference>
<reference evidence="9" key="1">
    <citation type="submission" date="2015-09" db="EMBL/GenBank/DDBJ databases">
        <authorList>
            <consortium name="Pathogen Informatics"/>
        </authorList>
    </citation>
    <scope>NUCLEOTIDE SEQUENCE [LARGE SCALE GENOMIC DNA]</scope>
    <source>
        <strain evidence="9">Lake Konstanz</strain>
    </source>
</reference>
<evidence type="ECO:0000256" key="3">
    <source>
        <dbReference type="ARBA" id="ARBA00022448"/>
    </source>
</evidence>
<dbReference type="SUPFAM" id="SSF103481">
    <property type="entry name" value="Multidrug resistance efflux transporter EmrE"/>
    <property type="match status" value="1"/>
</dbReference>
<evidence type="ECO:0000256" key="1">
    <source>
        <dbReference type="ARBA" id="ARBA00004141"/>
    </source>
</evidence>
<dbReference type="GO" id="GO:0016020">
    <property type="term" value="C:membrane"/>
    <property type="evidence" value="ECO:0007669"/>
    <property type="project" value="UniProtKB-SubCell"/>
</dbReference>
<name>A0A0S4JVX5_BODSA</name>
<keyword evidence="5 7" id="KW-1133">Transmembrane helix</keyword>
<dbReference type="AlphaFoldDB" id="A0A0S4JVX5"/>
<evidence type="ECO:0000256" key="6">
    <source>
        <dbReference type="ARBA" id="ARBA00023136"/>
    </source>
</evidence>
<feature type="transmembrane region" description="Helical" evidence="7">
    <location>
        <begin position="47"/>
        <end position="69"/>
    </location>
</feature>
<comment type="subcellular location">
    <subcellularLocation>
        <location evidence="1">Membrane</location>
        <topology evidence="1">Multi-pass membrane protein</topology>
    </subcellularLocation>
</comment>
<feature type="transmembrane region" description="Helical" evidence="7">
    <location>
        <begin position="178"/>
        <end position="196"/>
    </location>
</feature>
<gene>
    <name evidence="8" type="ORF">BSAL_47765</name>
</gene>
<keyword evidence="9" id="KW-1185">Reference proteome</keyword>
<feature type="transmembrane region" description="Helical" evidence="7">
    <location>
        <begin position="147"/>
        <end position="166"/>
    </location>
</feature>
<feature type="transmembrane region" description="Helical" evidence="7">
    <location>
        <begin position="117"/>
        <end position="138"/>
    </location>
</feature>
<dbReference type="GO" id="GO:0022857">
    <property type="term" value="F:transmembrane transporter activity"/>
    <property type="evidence" value="ECO:0007669"/>
    <property type="project" value="InterPro"/>
</dbReference>
<dbReference type="VEuPathDB" id="TriTrypDB:BSAL_47765"/>
<dbReference type="EMBL" id="CYKH01002240">
    <property type="protein sequence ID" value="CUG94354.1"/>
    <property type="molecule type" value="Genomic_DNA"/>
</dbReference>
<keyword evidence="6 7" id="KW-0472">Membrane</keyword>
<keyword evidence="3" id="KW-0813">Transport</keyword>
<evidence type="ECO:0000256" key="5">
    <source>
        <dbReference type="ARBA" id="ARBA00022989"/>
    </source>
</evidence>
<evidence type="ECO:0000256" key="7">
    <source>
        <dbReference type="SAM" id="Phobius"/>
    </source>
</evidence>
<keyword evidence="4 7" id="KW-0812">Transmembrane</keyword>
<dbReference type="Pfam" id="PF06027">
    <property type="entry name" value="SLC35F"/>
    <property type="match status" value="1"/>
</dbReference>
<feature type="transmembrane region" description="Helical" evidence="7">
    <location>
        <begin position="90"/>
        <end position="111"/>
    </location>
</feature>
<comment type="similarity">
    <text evidence="2">Belongs to the SLC35F solute transporter family.</text>
</comment>
<dbReference type="Proteomes" id="UP000051952">
    <property type="component" value="Unassembled WGS sequence"/>
</dbReference>
<accession>A0A0S4JVX5</accession>
<feature type="transmembrane region" description="Helical" evidence="7">
    <location>
        <begin position="208"/>
        <end position="233"/>
    </location>
</feature>